<dbReference type="OrthoDB" id="1724808at2759"/>
<keyword evidence="2" id="KW-1185">Reference proteome</keyword>
<dbReference type="SUPFAM" id="SSF57756">
    <property type="entry name" value="Retrovirus zinc finger-like domains"/>
    <property type="match status" value="1"/>
</dbReference>
<sequence length="189" mass="20339">MEHAISSLAYKGSIVEAIAEAKRQKKLFVVYISVFVVNMLSMELGCNKNWASVGILNTSPLPSLYEAFAIIDGDERHRRLISASPAISPRSTPIADQMAFAASGSDPRSFGGKPTCSYCGNIGHIREKCFKLKRTLSKRKGKGLPSTVAVAETSPGHVPNVSHIQSQLGLLQSQLGPCFSSNPQVLLPL</sequence>
<dbReference type="AlphaFoldDB" id="A0A7J0E871"/>
<dbReference type="PANTHER" id="PTHR34222">
    <property type="entry name" value="GAG_PRE-INTEGRS DOMAIN-CONTAINING PROTEIN"/>
    <property type="match status" value="1"/>
</dbReference>
<dbReference type="Proteomes" id="UP000585474">
    <property type="component" value="Unassembled WGS sequence"/>
</dbReference>
<dbReference type="GO" id="GO:0003676">
    <property type="term" value="F:nucleic acid binding"/>
    <property type="evidence" value="ECO:0007669"/>
    <property type="project" value="InterPro"/>
</dbReference>
<evidence type="ECO:0000313" key="2">
    <source>
        <dbReference type="Proteomes" id="UP000585474"/>
    </source>
</evidence>
<protein>
    <recommendedName>
        <fullName evidence="3">CCHC-type domain-containing protein</fullName>
    </recommendedName>
</protein>
<dbReference type="InterPro" id="IPR036875">
    <property type="entry name" value="Znf_CCHC_sf"/>
</dbReference>
<comment type="caution">
    <text evidence="1">The sequence shown here is derived from an EMBL/GenBank/DDBJ whole genome shotgun (WGS) entry which is preliminary data.</text>
</comment>
<dbReference type="GO" id="GO:0008270">
    <property type="term" value="F:zinc ion binding"/>
    <property type="evidence" value="ECO:0007669"/>
    <property type="project" value="InterPro"/>
</dbReference>
<organism evidence="1 2">
    <name type="scientific">Actinidia rufa</name>
    <dbReference type="NCBI Taxonomy" id="165716"/>
    <lineage>
        <taxon>Eukaryota</taxon>
        <taxon>Viridiplantae</taxon>
        <taxon>Streptophyta</taxon>
        <taxon>Embryophyta</taxon>
        <taxon>Tracheophyta</taxon>
        <taxon>Spermatophyta</taxon>
        <taxon>Magnoliopsida</taxon>
        <taxon>eudicotyledons</taxon>
        <taxon>Gunneridae</taxon>
        <taxon>Pentapetalae</taxon>
        <taxon>asterids</taxon>
        <taxon>Ericales</taxon>
        <taxon>Actinidiaceae</taxon>
        <taxon>Actinidia</taxon>
    </lineage>
</organism>
<proteinExistence type="predicted"/>
<evidence type="ECO:0000313" key="1">
    <source>
        <dbReference type="EMBL" id="GFY82674.1"/>
    </source>
</evidence>
<accession>A0A7J0E871</accession>
<dbReference type="EMBL" id="BJWL01000002">
    <property type="protein sequence ID" value="GFY82674.1"/>
    <property type="molecule type" value="Genomic_DNA"/>
</dbReference>
<name>A0A7J0E871_9ERIC</name>
<evidence type="ECO:0008006" key="3">
    <source>
        <dbReference type="Google" id="ProtNLM"/>
    </source>
</evidence>
<gene>
    <name evidence="1" type="ORF">Acr_02g0009140</name>
</gene>
<dbReference type="PANTHER" id="PTHR34222:SF100">
    <property type="entry name" value="CCHC-TYPE DOMAIN-CONTAINING PROTEIN"/>
    <property type="match status" value="1"/>
</dbReference>
<reference evidence="1 2" key="1">
    <citation type="submission" date="2019-07" db="EMBL/GenBank/DDBJ databases">
        <title>De Novo Assembly of kiwifruit Actinidia rufa.</title>
        <authorList>
            <person name="Sugita-Konishi S."/>
            <person name="Sato K."/>
            <person name="Mori E."/>
            <person name="Abe Y."/>
            <person name="Kisaki G."/>
            <person name="Hamano K."/>
            <person name="Suezawa K."/>
            <person name="Otani M."/>
            <person name="Fukuda T."/>
            <person name="Manabe T."/>
            <person name="Gomi K."/>
            <person name="Tabuchi M."/>
            <person name="Akimitsu K."/>
            <person name="Kataoka I."/>
        </authorList>
    </citation>
    <scope>NUCLEOTIDE SEQUENCE [LARGE SCALE GENOMIC DNA]</scope>
    <source>
        <strain evidence="2">cv. Fuchu</strain>
    </source>
</reference>